<dbReference type="AlphaFoldDB" id="A0A1V9A9T4"/>
<comment type="caution">
    <text evidence="2">The sequence shown here is derived from an EMBL/GenBank/DDBJ whole genome shotgun (WGS) entry which is preliminary data.</text>
</comment>
<keyword evidence="1" id="KW-1133">Transmembrane helix</keyword>
<keyword evidence="3" id="KW-1185">Reference proteome</keyword>
<dbReference type="EMBL" id="MWIH01000003">
    <property type="protein sequence ID" value="OQO93786.1"/>
    <property type="molecule type" value="Genomic_DNA"/>
</dbReference>
<organism evidence="2 3">
    <name type="scientific">Saccharomonospora piscinae</name>
    <dbReference type="NCBI Taxonomy" id="687388"/>
    <lineage>
        <taxon>Bacteria</taxon>
        <taxon>Bacillati</taxon>
        <taxon>Actinomycetota</taxon>
        <taxon>Actinomycetes</taxon>
        <taxon>Pseudonocardiales</taxon>
        <taxon>Pseudonocardiaceae</taxon>
        <taxon>Saccharomonospora</taxon>
    </lineage>
</organism>
<gene>
    <name evidence="2" type="ORF">B1813_04460</name>
</gene>
<reference evidence="2 3" key="1">
    <citation type="submission" date="2017-02" db="EMBL/GenBank/DDBJ databases">
        <title>Draft genome of Saccharomonospora sp. 154.</title>
        <authorList>
            <person name="Alonso-Carmona G.S."/>
            <person name="De La Haba R."/>
            <person name="Vera-Gargallo B."/>
            <person name="Sandoval-Trujillo A.H."/>
            <person name="Ramirez-Duran N."/>
            <person name="Ventosa A."/>
        </authorList>
    </citation>
    <scope>NUCLEOTIDE SEQUENCE [LARGE SCALE GENOMIC DNA]</scope>
    <source>
        <strain evidence="2 3">LRS4.154</strain>
    </source>
</reference>
<proteinExistence type="predicted"/>
<evidence type="ECO:0000313" key="3">
    <source>
        <dbReference type="Proteomes" id="UP000192591"/>
    </source>
</evidence>
<evidence type="ECO:0000313" key="2">
    <source>
        <dbReference type="EMBL" id="OQO93786.1"/>
    </source>
</evidence>
<keyword evidence="1" id="KW-0812">Transmembrane</keyword>
<sequence>MSSDRARVRIPAELAADGTGLPDRCARHGRPAARRADFALQSKVRVEGNRALSANALSTASRLSRYAERVRVVPVRAWPLCRSCLRLRRSWLAVTLLLFVGGLTAFVGSLLVGVLSDDAPRALAGAAAVGFVALVLSALPFSRAGLGRIAGAFTSDDGTAVEVAEPSAEFTADLARHRGPAPGPS</sequence>
<name>A0A1V9A9T4_SACPI</name>
<evidence type="ECO:0000256" key="1">
    <source>
        <dbReference type="SAM" id="Phobius"/>
    </source>
</evidence>
<keyword evidence="1" id="KW-0472">Membrane</keyword>
<dbReference type="Proteomes" id="UP000192591">
    <property type="component" value="Unassembled WGS sequence"/>
</dbReference>
<feature type="transmembrane region" description="Helical" evidence="1">
    <location>
        <begin position="122"/>
        <end position="141"/>
    </location>
</feature>
<protein>
    <submittedName>
        <fullName evidence="2">Uncharacterized protein</fullName>
    </submittedName>
</protein>
<dbReference type="RefSeq" id="WP_081190716.1">
    <property type="nucleotide sequence ID" value="NZ_MWIH01000003.1"/>
</dbReference>
<accession>A0A1V9A9T4</accession>
<dbReference type="STRING" id="1962155.B1813_04460"/>
<feature type="transmembrane region" description="Helical" evidence="1">
    <location>
        <begin position="91"/>
        <end position="116"/>
    </location>
</feature>